<proteinExistence type="predicted"/>
<reference evidence="2" key="1">
    <citation type="submission" date="2020-12" db="EMBL/GenBank/DDBJ databases">
        <title>Genomic characterization of non-nitrogen-fixing Frankia strains.</title>
        <authorList>
            <person name="Carlos-Shanley C."/>
            <person name="Guerra T."/>
            <person name="Hahn D."/>
        </authorList>
    </citation>
    <scope>NUCLEOTIDE SEQUENCE</scope>
    <source>
        <strain evidence="2">CN6</strain>
    </source>
</reference>
<dbReference type="EMBL" id="JAEACQ010000389">
    <property type="protein sequence ID" value="MBL7633595.1"/>
    <property type="molecule type" value="Genomic_DNA"/>
</dbReference>
<accession>A0A937RRG5</accession>
<dbReference type="Proteomes" id="UP000604475">
    <property type="component" value="Unassembled WGS sequence"/>
</dbReference>
<keyword evidence="3" id="KW-1185">Reference proteome</keyword>
<sequence length="298" mass="30809">MRVTLLGTGSADGWPNPWCDCPSCAWARETGTCRAQTGVLVDDALLIDAGPDVPRSAARFGLSLGQLRHLVVGHAHPDHLGPEALMWRSWTTAADRPLDVVGPPAVLDVIGAFLARWEGRELGAPGTPLRPLAAVAGRPVRLGGPDGYLLAPVPAAHGDSSIGPAVLYDLTGPDGARLLYACDTGPLPAGTVDALAGRAFDVALVEENNGDRPGFGEHLDLETFAATVAALRANGALVDHSTVVAVHLSHRNPPGPELARRLAASGVDLLPDGTVLDVTAGTRAVVARPRTTPVGQRG</sequence>
<evidence type="ECO:0000313" key="3">
    <source>
        <dbReference type="Proteomes" id="UP000604475"/>
    </source>
</evidence>
<evidence type="ECO:0000259" key="1">
    <source>
        <dbReference type="Pfam" id="PF12706"/>
    </source>
</evidence>
<name>A0A937RRG5_9ACTN</name>
<feature type="domain" description="Metallo-beta-lactamase" evidence="1">
    <location>
        <begin position="45"/>
        <end position="237"/>
    </location>
</feature>
<organism evidence="2 3">
    <name type="scientific">Frankia nepalensis</name>
    <dbReference type="NCBI Taxonomy" id="1836974"/>
    <lineage>
        <taxon>Bacteria</taxon>
        <taxon>Bacillati</taxon>
        <taxon>Actinomycetota</taxon>
        <taxon>Actinomycetes</taxon>
        <taxon>Frankiales</taxon>
        <taxon>Frankiaceae</taxon>
        <taxon>Frankia</taxon>
    </lineage>
</organism>
<evidence type="ECO:0000313" key="2">
    <source>
        <dbReference type="EMBL" id="MBL7633595.1"/>
    </source>
</evidence>
<dbReference type="InterPro" id="IPR036866">
    <property type="entry name" value="RibonucZ/Hydroxyglut_hydro"/>
</dbReference>
<gene>
    <name evidence="2" type="ORF">I7412_41875</name>
</gene>
<comment type="caution">
    <text evidence="2">The sequence shown here is derived from an EMBL/GenBank/DDBJ whole genome shotgun (WGS) entry which is preliminary data.</text>
</comment>
<dbReference type="AlphaFoldDB" id="A0A937RRG5"/>
<dbReference type="RefSeq" id="WP_203004802.1">
    <property type="nucleotide sequence ID" value="NZ_JADWYU010000201.1"/>
</dbReference>
<dbReference type="Gene3D" id="3.60.15.10">
    <property type="entry name" value="Ribonuclease Z/Hydroxyacylglutathione hydrolase-like"/>
    <property type="match status" value="1"/>
</dbReference>
<dbReference type="Pfam" id="PF12706">
    <property type="entry name" value="Lactamase_B_2"/>
    <property type="match status" value="1"/>
</dbReference>
<protein>
    <recommendedName>
        <fullName evidence="1">Metallo-beta-lactamase domain-containing protein</fullName>
    </recommendedName>
</protein>
<dbReference type="SUPFAM" id="SSF56281">
    <property type="entry name" value="Metallo-hydrolase/oxidoreductase"/>
    <property type="match status" value="1"/>
</dbReference>
<dbReference type="InterPro" id="IPR001279">
    <property type="entry name" value="Metallo-B-lactamas"/>
</dbReference>